<evidence type="ECO:0000313" key="2">
    <source>
        <dbReference type="Proteomes" id="UP000265520"/>
    </source>
</evidence>
<comment type="caution">
    <text evidence="1">The sequence shown here is derived from an EMBL/GenBank/DDBJ whole genome shotgun (WGS) entry which is preliminary data.</text>
</comment>
<proteinExistence type="predicted"/>
<evidence type="ECO:0000313" key="1">
    <source>
        <dbReference type="EMBL" id="MCI91298.1"/>
    </source>
</evidence>
<keyword evidence="2" id="KW-1185">Reference proteome</keyword>
<dbReference type="AlphaFoldDB" id="A0A392VSC4"/>
<accession>A0A392VSC4</accession>
<feature type="non-terminal residue" evidence="1">
    <location>
        <position position="1"/>
    </location>
</feature>
<sequence>AGMREEFGNLRQDLAGVSSRIDRFEAFQRGDGHDNMNQD</sequence>
<organism evidence="1 2">
    <name type="scientific">Trifolium medium</name>
    <dbReference type="NCBI Taxonomy" id="97028"/>
    <lineage>
        <taxon>Eukaryota</taxon>
        <taxon>Viridiplantae</taxon>
        <taxon>Streptophyta</taxon>
        <taxon>Embryophyta</taxon>
        <taxon>Tracheophyta</taxon>
        <taxon>Spermatophyta</taxon>
        <taxon>Magnoliopsida</taxon>
        <taxon>eudicotyledons</taxon>
        <taxon>Gunneridae</taxon>
        <taxon>Pentapetalae</taxon>
        <taxon>rosids</taxon>
        <taxon>fabids</taxon>
        <taxon>Fabales</taxon>
        <taxon>Fabaceae</taxon>
        <taxon>Papilionoideae</taxon>
        <taxon>50 kb inversion clade</taxon>
        <taxon>NPAAA clade</taxon>
        <taxon>Hologalegina</taxon>
        <taxon>IRL clade</taxon>
        <taxon>Trifolieae</taxon>
        <taxon>Trifolium</taxon>
    </lineage>
</organism>
<reference evidence="1 2" key="1">
    <citation type="journal article" date="2018" name="Front. Plant Sci.">
        <title>Red Clover (Trifolium pratense) and Zigzag Clover (T. medium) - A Picture of Genomic Similarities and Differences.</title>
        <authorList>
            <person name="Dluhosova J."/>
            <person name="Istvanek J."/>
            <person name="Nedelnik J."/>
            <person name="Repkova J."/>
        </authorList>
    </citation>
    <scope>NUCLEOTIDE SEQUENCE [LARGE SCALE GENOMIC DNA]</scope>
    <source>
        <strain evidence="2">cv. 10/8</strain>
        <tissue evidence="1">Leaf</tissue>
    </source>
</reference>
<name>A0A392VSC4_9FABA</name>
<dbReference type="Proteomes" id="UP000265520">
    <property type="component" value="Unassembled WGS sequence"/>
</dbReference>
<dbReference type="EMBL" id="LXQA011268401">
    <property type="protein sequence ID" value="MCI91298.1"/>
    <property type="molecule type" value="Genomic_DNA"/>
</dbReference>
<protein>
    <submittedName>
        <fullName evidence="1">Uncharacterized protein</fullName>
    </submittedName>
</protein>